<dbReference type="GO" id="GO:0045892">
    <property type="term" value="P:negative regulation of DNA-templated transcription"/>
    <property type="evidence" value="ECO:0007669"/>
    <property type="project" value="InterPro"/>
</dbReference>
<organism evidence="3 4">
    <name type="scientific">Parascaris univalens</name>
    <name type="common">Nematode worm</name>
    <dbReference type="NCBI Taxonomy" id="6257"/>
    <lineage>
        <taxon>Eukaryota</taxon>
        <taxon>Metazoa</taxon>
        <taxon>Ecdysozoa</taxon>
        <taxon>Nematoda</taxon>
        <taxon>Chromadorea</taxon>
        <taxon>Rhabditida</taxon>
        <taxon>Spirurina</taxon>
        <taxon>Ascaridomorpha</taxon>
        <taxon>Ascaridoidea</taxon>
        <taxon>Ascarididae</taxon>
        <taxon>Parascaris</taxon>
    </lineage>
</organism>
<evidence type="ECO:0000313" key="4">
    <source>
        <dbReference type="WBParaSite" id="PgR015_g100_t02"/>
    </source>
</evidence>
<feature type="region of interest" description="Disordered" evidence="1">
    <location>
        <begin position="169"/>
        <end position="513"/>
    </location>
</feature>
<dbReference type="GO" id="GO:0045814">
    <property type="term" value="P:negative regulation of gene expression, epigenetic"/>
    <property type="evidence" value="ECO:0007669"/>
    <property type="project" value="TreeGrafter"/>
</dbReference>
<feature type="compositionally biased region" description="Low complexity" evidence="1">
    <location>
        <begin position="335"/>
        <end position="349"/>
    </location>
</feature>
<feature type="compositionally biased region" description="Polar residues" evidence="1">
    <location>
        <begin position="467"/>
        <end position="487"/>
    </location>
</feature>
<feature type="compositionally biased region" description="Polar residues" evidence="1">
    <location>
        <begin position="436"/>
        <end position="446"/>
    </location>
</feature>
<dbReference type="InterPro" id="IPR057603">
    <property type="entry name" value="Periphilin-1_C"/>
</dbReference>
<evidence type="ECO:0000313" key="5">
    <source>
        <dbReference type="WBParaSite" id="PgR015_g100_t03"/>
    </source>
</evidence>
<dbReference type="GO" id="GO:0097355">
    <property type="term" value="P:protein localization to heterochromatin"/>
    <property type="evidence" value="ECO:0007669"/>
    <property type="project" value="TreeGrafter"/>
</dbReference>
<dbReference type="PANTHER" id="PTHR15836">
    <property type="entry name" value="PERIPHILIN 1"/>
    <property type="match status" value="1"/>
</dbReference>
<sequence length="708" mass="79627">MSRVAPDISSTNCTCLQAELKTILNTHNMREQQCCWSNCSRPRGNLFVDTFHRLQRTTCRLTQFAEESFLVDSDHFVFIFFYNTQYWPLFTTLSECSRRDFFEDHVGPCSFDFIKLSQDQLKLFVAVRFETRDAAKECMHKYKDGEVLGYPVELTWFRDIRRYVSYQQSQGLRPATVPRNRAGHGNRNNYTSRNSYDRSSRNEYRDDDYDRGSKRTRTVSDDRRSGSKRSRSRSRSSSHSRSPRSASPRRSSRERSHTAESRRSGGSQANSHSHSRASSPTPPQCERTASPRVAASPTPKRTVEIIDKGNTPPLPPTPAPATSIVMKRVSKENSPQKSQKSDQSQSASPVVERKSRKSKKEKRKRKRRSPSSSSSSGSFDGRSSGELSEGELRKKILKKREKALREENAEANGKANGKAALGKWEEKSPSEAPSRPDSSLLQNTTLKFGLEGSEDIPKQVVREPLPQLSSKKPNTNSGPSPSLTSIHSVKPESNDMRPSPPPFPPRASKTSEALISDTQLNFSKKAIRDIAGTEMAKAEATSSSSLFSTDIDSLLGKRPPVPQPVNTTIFDDLKNSQTSAFASVRGQQTHIPVRSILDDPDEPMQSSSGLRLSSFTRQMNAETERDRKLARLPPEMLSKFVAKKKQFEMTFKSDCETFAFVAKTLIQKDPALEERLRLALAEAVKDMEDAFAQKIDQLLDQLVMFASI</sequence>
<dbReference type="GO" id="GO:0005654">
    <property type="term" value="C:nucleoplasm"/>
    <property type="evidence" value="ECO:0007669"/>
    <property type="project" value="TreeGrafter"/>
</dbReference>
<dbReference type="PANTHER" id="PTHR15836:SF4">
    <property type="entry name" value="PERIPHILIN-1"/>
    <property type="match status" value="1"/>
</dbReference>
<accession>A0A915ATS8</accession>
<dbReference type="Proteomes" id="UP000887569">
    <property type="component" value="Unplaced"/>
</dbReference>
<feature type="domain" description="Periphilin-1 C-terminal" evidence="2">
    <location>
        <begin position="641"/>
        <end position="698"/>
    </location>
</feature>
<dbReference type="Pfam" id="PF25234">
    <property type="entry name" value="Periphilin_C"/>
    <property type="match status" value="1"/>
</dbReference>
<feature type="compositionally biased region" description="Basic and acidic residues" evidence="1">
    <location>
        <begin position="251"/>
        <end position="263"/>
    </location>
</feature>
<feature type="compositionally biased region" description="Basic and acidic residues" evidence="1">
    <location>
        <begin position="195"/>
        <end position="225"/>
    </location>
</feature>
<evidence type="ECO:0000313" key="3">
    <source>
        <dbReference type="Proteomes" id="UP000887569"/>
    </source>
</evidence>
<feature type="compositionally biased region" description="Basic residues" evidence="1">
    <location>
        <begin position="226"/>
        <end position="242"/>
    </location>
</feature>
<reference evidence="4 5" key="1">
    <citation type="submission" date="2022-11" db="UniProtKB">
        <authorList>
            <consortium name="WormBaseParasite"/>
        </authorList>
    </citation>
    <scope>IDENTIFICATION</scope>
</reference>
<evidence type="ECO:0000259" key="2">
    <source>
        <dbReference type="Pfam" id="PF25234"/>
    </source>
</evidence>
<feature type="compositionally biased region" description="Basic residues" evidence="1">
    <location>
        <begin position="354"/>
        <end position="369"/>
    </location>
</feature>
<dbReference type="InterPro" id="IPR028851">
    <property type="entry name" value="Pphln1"/>
</dbReference>
<feature type="compositionally biased region" description="Polar residues" evidence="1">
    <location>
        <begin position="264"/>
        <end position="279"/>
    </location>
</feature>
<protein>
    <submittedName>
        <fullName evidence="4 5">RRM domain-containing protein</fullName>
    </submittedName>
</protein>
<keyword evidence="3" id="KW-1185">Reference proteome</keyword>
<evidence type="ECO:0000256" key="1">
    <source>
        <dbReference type="SAM" id="MobiDB-lite"/>
    </source>
</evidence>
<dbReference type="AlphaFoldDB" id="A0A915ATS8"/>
<feature type="compositionally biased region" description="Low complexity" evidence="1">
    <location>
        <begin position="410"/>
        <end position="422"/>
    </location>
</feature>
<proteinExistence type="predicted"/>
<dbReference type="WBParaSite" id="PgR015_g100_t03">
    <property type="protein sequence ID" value="PgR015_g100_t03"/>
    <property type="gene ID" value="PgR015_g100"/>
</dbReference>
<name>A0A915ATS8_PARUN</name>
<feature type="compositionally biased region" description="Low complexity" evidence="1">
    <location>
        <begin position="370"/>
        <end position="386"/>
    </location>
</feature>
<dbReference type="WBParaSite" id="PgR015_g100_t02">
    <property type="protein sequence ID" value="PgR015_g100_t02"/>
    <property type="gene ID" value="PgR015_g100"/>
</dbReference>